<dbReference type="PANTHER" id="PTHR32309:SF13">
    <property type="entry name" value="FERRIC ENTEROBACTIN TRANSPORT PROTEIN FEPE"/>
    <property type="match status" value="1"/>
</dbReference>
<evidence type="ECO:0000256" key="7">
    <source>
        <dbReference type="SAM" id="Phobius"/>
    </source>
</evidence>
<feature type="coiled-coil region" evidence="6">
    <location>
        <begin position="272"/>
        <end position="320"/>
    </location>
</feature>
<dbReference type="InterPro" id="IPR027417">
    <property type="entry name" value="P-loop_NTPase"/>
</dbReference>
<keyword evidence="10" id="KW-1185">Reference proteome</keyword>
<keyword evidence="6" id="KW-0175">Coiled coil</keyword>
<evidence type="ECO:0000313" key="9">
    <source>
        <dbReference type="EMBL" id="RDJ24076.1"/>
    </source>
</evidence>
<keyword evidence="4 7" id="KW-1133">Transmembrane helix</keyword>
<feature type="domain" description="Polysaccharide chain length determinant N-terminal" evidence="8">
    <location>
        <begin position="29"/>
        <end position="112"/>
    </location>
</feature>
<reference evidence="10" key="1">
    <citation type="submission" date="2018-07" db="EMBL/GenBank/DDBJ databases">
        <authorList>
            <person name="Safronova V.I."/>
            <person name="Chirak E.R."/>
            <person name="Sazanova A.L."/>
        </authorList>
    </citation>
    <scope>NUCLEOTIDE SEQUENCE [LARGE SCALE GENOMIC DNA]</scope>
    <source>
        <strain evidence="10">RCAM04685</strain>
    </source>
</reference>
<proteinExistence type="predicted"/>
<dbReference type="AlphaFoldDB" id="A0A370L4U7"/>
<feature type="transmembrane region" description="Helical" evidence="7">
    <location>
        <begin position="36"/>
        <end position="53"/>
    </location>
</feature>
<dbReference type="EMBL" id="QQTP01000007">
    <property type="protein sequence ID" value="RDJ24076.1"/>
    <property type="molecule type" value="Genomic_DNA"/>
</dbReference>
<evidence type="ECO:0000259" key="8">
    <source>
        <dbReference type="Pfam" id="PF02706"/>
    </source>
</evidence>
<dbReference type="GO" id="GO:0005886">
    <property type="term" value="C:plasma membrane"/>
    <property type="evidence" value="ECO:0007669"/>
    <property type="project" value="UniProtKB-SubCell"/>
</dbReference>
<dbReference type="Gene3D" id="3.40.50.300">
    <property type="entry name" value="P-loop containing nucleotide triphosphate hydrolases"/>
    <property type="match status" value="1"/>
</dbReference>
<dbReference type="RefSeq" id="WP_114829938.1">
    <property type="nucleotide sequence ID" value="NZ_QQTO01000007.1"/>
</dbReference>
<dbReference type="PANTHER" id="PTHR32309">
    <property type="entry name" value="TYROSINE-PROTEIN KINASE"/>
    <property type="match status" value="1"/>
</dbReference>
<sequence>MNWAFQNPIRLEGAVRRHFESVGYSAMLTLWRRKRMILALMALAALAALVVLLRSDKRYTSNALVQVDFGRDDQTGNGRQGGGLSFDLSALVETEARFISSRAIARQVADKLAAERGGTPPAGEHEIQQLMRNLTVRNDSRSYLIDIGYTAEDPKRAAEIANLFVDTYLKNRSETSFAAARRASEWYAAQIKEARTALEAAESATSDYRAAYDIIDTSSDGGALQQQQMREIVSQANGASLARLNEEARLERATRAVADGTIPPDIAALPQIQRLSESRETARRQVAELVAASGERHPNVERARALLDETESRLREEVRKAVTTISEDVNNARKLEAGLEASARKAKLALIDNKSREAELRTLQGKADAIRNRLKTLSDSYVQAQALSDLKPVAAQVMIAAEPIDTPSGPKASLVLGLALLGAATLGAGLAFLLERRDTGFRREDEVLPETDCPCLGLIAATSGTAMRLDIAARRETMRAIAASTGLTAFQTSAKTVLVTSALPGEGKSLVVDSLALSLMEMGRSVLIIDASPRSEPARENRPALEDMVADASSRRQFLESRRGEPLPVLQRRNASLRSSLPLVAGESMAPLSVIQRRTGLSEGGAVFANAAIGDLVREASSKFDVILIEAPPVMLVADSLILAQVADIVIQAVRWHDTPKSTVSAALKRLREAAVRVNGIVLTGVNPAKYQSYHSFFGASSTRKFRKYYAAFD</sequence>
<evidence type="ECO:0000313" key="10">
    <source>
        <dbReference type="Proteomes" id="UP000255207"/>
    </source>
</evidence>
<protein>
    <recommendedName>
        <fullName evidence="8">Polysaccharide chain length determinant N-terminal domain-containing protein</fullName>
    </recommendedName>
</protein>
<evidence type="ECO:0000256" key="3">
    <source>
        <dbReference type="ARBA" id="ARBA00022692"/>
    </source>
</evidence>
<evidence type="ECO:0000256" key="6">
    <source>
        <dbReference type="SAM" id="Coils"/>
    </source>
</evidence>
<dbReference type="SUPFAM" id="SSF52540">
    <property type="entry name" value="P-loop containing nucleoside triphosphate hydrolases"/>
    <property type="match status" value="1"/>
</dbReference>
<accession>A0A370L4U7</accession>
<dbReference type="Pfam" id="PF02706">
    <property type="entry name" value="Wzz"/>
    <property type="match status" value="1"/>
</dbReference>
<comment type="caution">
    <text evidence="9">The sequence shown here is derived from an EMBL/GenBank/DDBJ whole genome shotgun (WGS) entry which is preliminary data.</text>
</comment>
<dbReference type="InterPro" id="IPR050445">
    <property type="entry name" value="Bact_polysacc_biosynth/exp"/>
</dbReference>
<organism evidence="9 10">
    <name type="scientific">Bosea caraganae</name>
    <dbReference type="NCBI Taxonomy" id="2763117"/>
    <lineage>
        <taxon>Bacteria</taxon>
        <taxon>Pseudomonadati</taxon>
        <taxon>Pseudomonadota</taxon>
        <taxon>Alphaproteobacteria</taxon>
        <taxon>Hyphomicrobiales</taxon>
        <taxon>Boseaceae</taxon>
        <taxon>Bosea</taxon>
    </lineage>
</organism>
<dbReference type="GO" id="GO:0004713">
    <property type="term" value="F:protein tyrosine kinase activity"/>
    <property type="evidence" value="ECO:0007669"/>
    <property type="project" value="TreeGrafter"/>
</dbReference>
<dbReference type="InterPro" id="IPR003856">
    <property type="entry name" value="LPS_length_determ_N"/>
</dbReference>
<evidence type="ECO:0000256" key="2">
    <source>
        <dbReference type="ARBA" id="ARBA00022475"/>
    </source>
</evidence>
<keyword evidence="5 7" id="KW-0472">Membrane</keyword>
<evidence type="ECO:0000256" key="1">
    <source>
        <dbReference type="ARBA" id="ARBA00004651"/>
    </source>
</evidence>
<dbReference type="OrthoDB" id="230260at2"/>
<feature type="transmembrane region" description="Helical" evidence="7">
    <location>
        <begin position="414"/>
        <end position="434"/>
    </location>
</feature>
<keyword evidence="2" id="KW-1003">Cell membrane</keyword>
<evidence type="ECO:0000256" key="4">
    <source>
        <dbReference type="ARBA" id="ARBA00022989"/>
    </source>
</evidence>
<dbReference type="Proteomes" id="UP000255207">
    <property type="component" value="Unassembled WGS sequence"/>
</dbReference>
<gene>
    <name evidence="9" type="ORF">DWE98_14235</name>
</gene>
<keyword evidence="3 7" id="KW-0812">Transmembrane</keyword>
<feature type="coiled-coil region" evidence="6">
    <location>
        <begin position="353"/>
        <end position="380"/>
    </location>
</feature>
<evidence type="ECO:0000256" key="5">
    <source>
        <dbReference type="ARBA" id="ARBA00023136"/>
    </source>
</evidence>
<name>A0A370L4U7_9HYPH</name>
<comment type="subcellular location">
    <subcellularLocation>
        <location evidence="1">Cell membrane</location>
        <topology evidence="1">Multi-pass membrane protein</topology>
    </subcellularLocation>
</comment>